<feature type="transmembrane region" description="Helical" evidence="1">
    <location>
        <begin position="642"/>
        <end position="664"/>
    </location>
</feature>
<name>A0ABW8UUU2_9RHOB</name>
<feature type="transmembrane region" description="Helical" evidence="1">
    <location>
        <begin position="553"/>
        <end position="571"/>
    </location>
</feature>
<keyword evidence="1" id="KW-1133">Transmembrane helix</keyword>
<proteinExistence type="predicted"/>
<organism evidence="3 4">
    <name type="scientific">Tateyamaria armeniaca</name>
    <dbReference type="NCBI Taxonomy" id="2518930"/>
    <lineage>
        <taxon>Bacteria</taxon>
        <taxon>Pseudomonadati</taxon>
        <taxon>Pseudomonadota</taxon>
        <taxon>Alphaproteobacteria</taxon>
        <taxon>Rhodobacterales</taxon>
        <taxon>Roseobacteraceae</taxon>
        <taxon>Tateyamaria</taxon>
    </lineage>
</organism>
<dbReference type="EMBL" id="JBHDIY010000002">
    <property type="protein sequence ID" value="MFL4468963.1"/>
    <property type="molecule type" value="Genomic_DNA"/>
</dbReference>
<evidence type="ECO:0000313" key="3">
    <source>
        <dbReference type="EMBL" id="MFL4468963.1"/>
    </source>
</evidence>
<gene>
    <name evidence="3" type="ORF">ACERZ8_03420</name>
</gene>
<evidence type="ECO:0000256" key="2">
    <source>
        <dbReference type="SAM" id="SignalP"/>
    </source>
</evidence>
<keyword evidence="1" id="KW-0812">Transmembrane</keyword>
<evidence type="ECO:0000313" key="4">
    <source>
        <dbReference type="Proteomes" id="UP001627408"/>
    </source>
</evidence>
<protein>
    <submittedName>
        <fullName evidence="3">Uncharacterized protein</fullName>
    </submittedName>
</protein>
<keyword evidence="4" id="KW-1185">Reference proteome</keyword>
<feature type="transmembrane region" description="Helical" evidence="1">
    <location>
        <begin position="605"/>
        <end position="622"/>
    </location>
</feature>
<accession>A0ABW8UUU2</accession>
<feature type="chain" id="PRO_5047424831" evidence="2">
    <location>
        <begin position="25"/>
        <end position="673"/>
    </location>
</feature>
<evidence type="ECO:0000256" key="1">
    <source>
        <dbReference type="SAM" id="Phobius"/>
    </source>
</evidence>
<reference evidence="3 4" key="1">
    <citation type="submission" date="2024-08" db="EMBL/GenBank/DDBJ databases">
        <title>Tateyamaria sp. nov., isolated from marine algae.</title>
        <authorList>
            <person name="Choi B.J."/>
            <person name="Kim J.M."/>
            <person name="Lee J.K."/>
            <person name="Choi D.G."/>
            <person name="Bayburt H."/>
            <person name="Baek J.H."/>
            <person name="Han D.M."/>
            <person name="Jeon C.O."/>
        </authorList>
    </citation>
    <scope>NUCLEOTIDE SEQUENCE [LARGE SCALE GENOMIC DNA]</scope>
    <source>
        <strain evidence="3 4">KMU-156</strain>
    </source>
</reference>
<feature type="signal peptide" evidence="2">
    <location>
        <begin position="1"/>
        <end position="24"/>
    </location>
</feature>
<keyword evidence="2" id="KW-0732">Signal</keyword>
<keyword evidence="1" id="KW-0472">Membrane</keyword>
<dbReference type="Proteomes" id="UP001627408">
    <property type="component" value="Unassembled WGS sequence"/>
</dbReference>
<sequence length="673" mass="72558">MIRVLTWVCLGVALQGVLPTPASAAECEELSSPAAQWLCIDILADGSATGTQDNAALAAALVPQEHIGTAIAEVPRGLCPAKPTGGILGVDLTALLDHLAREDVNVPQDAVSLSGLTVVGAFNAPPRFPYSLTISGSVFCGNMGLRNSVFGGNLFLTSNLVLAGSGETREGLILAQGLHVANDLELQFSRFGGLIASGIRVGGTVGVTEAVFGHASFADGEMQVLALARSRQSSDIYNRTRSWIDEKYDLSSNEPIEGYPNVFFANNVELWRAVIASELYGDALRVDGAISALGLEVDLLRFHSASLPAADFRDLIARNVEVKASNLGAASNRDTCSIDVAFRYVTDFVSFAGANIGESIEVNSIEVAKVRHPSIATGRLCLNNMRVTDTVDVSGLSATILDLSETHAGVKLALASDIHGDTTFPNTNQILDLTGFATPRLTVSQTTKLPSDTRLSAVSVGSLDFHDAGDQTSRLVTRIGFLVDSIGIDDQKSVALRVFAETLRSNGLVTEASALEFERAKTQTDALGWSARRVLREIAERLGGYGLMPNRTLWVALVAVLFGAVVARLSLEGRYFLYRQIVPRLRQVSLAQRRDKIRRKWKRELIAWIWFDAVVFSFDRLIPLVTINDAHKKLRFRHQAWVRAYFVIHALLGLLLAATVITVIGNSIGLRAP</sequence>
<dbReference type="RefSeq" id="WP_407590716.1">
    <property type="nucleotide sequence ID" value="NZ_JBHDIY010000002.1"/>
</dbReference>
<comment type="caution">
    <text evidence="3">The sequence shown here is derived from an EMBL/GenBank/DDBJ whole genome shotgun (WGS) entry which is preliminary data.</text>
</comment>